<dbReference type="Proteomes" id="UP000279307">
    <property type="component" value="Chromosome 7"/>
</dbReference>
<organism evidence="1">
    <name type="scientific">Ooceraea biroi</name>
    <name type="common">Clonal raider ant</name>
    <name type="synonym">Cerapachys biroi</name>
    <dbReference type="NCBI Taxonomy" id="2015173"/>
    <lineage>
        <taxon>Eukaryota</taxon>
        <taxon>Metazoa</taxon>
        <taxon>Ecdysozoa</taxon>
        <taxon>Arthropoda</taxon>
        <taxon>Hexapoda</taxon>
        <taxon>Insecta</taxon>
        <taxon>Pterygota</taxon>
        <taxon>Neoptera</taxon>
        <taxon>Endopterygota</taxon>
        <taxon>Hymenoptera</taxon>
        <taxon>Apocrita</taxon>
        <taxon>Aculeata</taxon>
        <taxon>Formicoidea</taxon>
        <taxon>Formicidae</taxon>
        <taxon>Dorylinae</taxon>
        <taxon>Ooceraea</taxon>
    </lineage>
</organism>
<dbReference type="PANTHER" id="PTHR47331:SF1">
    <property type="entry name" value="GAG-LIKE PROTEIN"/>
    <property type="match status" value="1"/>
</dbReference>
<reference evidence="1" key="2">
    <citation type="submission" date="2018-07" db="EMBL/GenBank/DDBJ databases">
        <authorList>
            <person name="Mckenzie S.K."/>
            <person name="Kronauer D.J.C."/>
        </authorList>
    </citation>
    <scope>NUCLEOTIDE SEQUENCE</scope>
    <source>
        <strain evidence="1">Clonal line C1</strain>
    </source>
</reference>
<dbReference type="Pfam" id="PF03564">
    <property type="entry name" value="DUF1759"/>
    <property type="match status" value="1"/>
</dbReference>
<protein>
    <submittedName>
        <fullName evidence="1">Uncharacterized protein</fullName>
    </submittedName>
</protein>
<dbReference type="EMBL" id="QOIP01000007">
    <property type="protein sequence ID" value="RLU20286.1"/>
    <property type="molecule type" value="Genomic_DNA"/>
</dbReference>
<dbReference type="OrthoDB" id="7542052at2759"/>
<dbReference type="InterPro" id="IPR005312">
    <property type="entry name" value="DUF1759"/>
</dbReference>
<dbReference type="AlphaFoldDB" id="A0A3L8DIZ1"/>
<sequence length="418" mass="47454">MADRIKLLTQKRTSLKAQLTSLTNCIERDGQDKTALKLRMNRITELYHAYEEFNDELIVLDPSDSHKDEFANVQERYYTLASKIEGIMSPTTSIANTSASSDAAQPNYSGTVTIAKRRVKLPVAFLPQFDGRYENWLLFKNAFIAMIDSQSDLSDIEKLQYLKSALTGEASNKIKILSIDGSNYSKAWDLLTRAYEVKRLLISRHLSLLLNMPVLEKETTDGLTKLADDAQQHVASLAALGVNVGSEILVNLLENKLPRRVAEKWEKTLDRDEFLKIDDLYEYLYRTAVRLFKRVRSGSMKRDEDNFSPSAKKGKTTNKTFLVNTTNNCPACKGKLHPLFKCNKFKQLMIPKRIELVKNAMLCYNCLRSHRGKACNYTNCTVCQKRHNTLLHLDKNATAYPAASSTAVTTDSKETERQ</sequence>
<accession>A0A3L8DIZ1</accession>
<comment type="caution">
    <text evidence="1">The sequence shown here is derived from an EMBL/GenBank/DDBJ whole genome shotgun (WGS) entry which is preliminary data.</text>
</comment>
<evidence type="ECO:0000313" key="1">
    <source>
        <dbReference type="EMBL" id="RLU20286.1"/>
    </source>
</evidence>
<reference evidence="1" key="1">
    <citation type="journal article" date="2018" name="Genome Res.">
        <title>The genomic architecture and molecular evolution of ant odorant receptors.</title>
        <authorList>
            <person name="McKenzie S.K."/>
            <person name="Kronauer D.J.C."/>
        </authorList>
    </citation>
    <scope>NUCLEOTIDE SEQUENCE [LARGE SCALE GENOMIC DNA]</scope>
    <source>
        <strain evidence="1">Clonal line C1</strain>
    </source>
</reference>
<dbReference type="PANTHER" id="PTHR47331">
    <property type="entry name" value="PHD-TYPE DOMAIN-CONTAINING PROTEIN"/>
    <property type="match status" value="1"/>
</dbReference>
<proteinExistence type="predicted"/>
<gene>
    <name evidence="1" type="ORF">DMN91_006893</name>
</gene>
<name>A0A3L8DIZ1_OOCBI</name>